<dbReference type="AlphaFoldDB" id="A0A7S2VTM3"/>
<dbReference type="GO" id="GO:0006508">
    <property type="term" value="P:proteolysis"/>
    <property type="evidence" value="ECO:0007669"/>
    <property type="project" value="InterPro"/>
</dbReference>
<dbReference type="Gene3D" id="3.90.70.10">
    <property type="entry name" value="Cysteine proteinases"/>
    <property type="match status" value="1"/>
</dbReference>
<reference evidence="4" key="1">
    <citation type="submission" date="2021-01" db="EMBL/GenBank/DDBJ databases">
        <authorList>
            <person name="Corre E."/>
            <person name="Pelletier E."/>
            <person name="Niang G."/>
            <person name="Scheremetjew M."/>
            <person name="Finn R."/>
            <person name="Kale V."/>
            <person name="Holt S."/>
            <person name="Cochrane G."/>
            <person name="Meng A."/>
            <person name="Brown T."/>
            <person name="Cohen L."/>
        </authorList>
    </citation>
    <scope>NUCLEOTIDE SEQUENCE</scope>
    <source>
        <strain evidence="4">RCC3387</strain>
    </source>
</reference>
<keyword evidence="2" id="KW-0865">Zymogen</keyword>
<evidence type="ECO:0000313" key="4">
    <source>
        <dbReference type="EMBL" id="CAD9648623.1"/>
    </source>
</evidence>
<dbReference type="InterPro" id="IPR038765">
    <property type="entry name" value="Papain-like_cys_pep_sf"/>
</dbReference>
<sequence>MSSGALPVLSPQQLVSCAPNPLKCGGTGGCGGSIAEFAYSYIQQFGMTTEEVYPYAASTGKCVWNASMGEPRVRIGGYRRLPPNSYTAVMLALARVGPLAVNVAADDMMDYEGGVFAGCGSSGNVDINHVVQLVGYGTDPHGGDYWLVRNSWGTSWGESGYIRLRREATPACGEDRTPLDGTGCAGGESVQTVCGACGILFDASHPIDAVVVQGGEASLVV</sequence>
<dbReference type="PANTHER" id="PTHR12411">
    <property type="entry name" value="CYSTEINE PROTEASE FAMILY C1-RELATED"/>
    <property type="match status" value="1"/>
</dbReference>
<proteinExistence type="inferred from homology"/>
<gene>
    <name evidence="4" type="ORF">BRAN1462_LOCUS66445</name>
</gene>
<accession>A0A7S2VTM3</accession>
<dbReference type="InterPro" id="IPR039417">
    <property type="entry name" value="Peptidase_C1A_papain-like"/>
</dbReference>
<dbReference type="GO" id="GO:0008234">
    <property type="term" value="F:cysteine-type peptidase activity"/>
    <property type="evidence" value="ECO:0007669"/>
    <property type="project" value="InterPro"/>
</dbReference>
<protein>
    <recommendedName>
        <fullName evidence="3">Peptidase C1A papain C-terminal domain-containing protein</fullName>
    </recommendedName>
</protein>
<dbReference type="SUPFAM" id="SSF54001">
    <property type="entry name" value="Cysteine proteinases"/>
    <property type="match status" value="1"/>
</dbReference>
<dbReference type="EMBL" id="HBGW01105179">
    <property type="protein sequence ID" value="CAD9648623.1"/>
    <property type="molecule type" value="Transcribed_RNA"/>
</dbReference>
<dbReference type="InterPro" id="IPR013128">
    <property type="entry name" value="Peptidase_C1A"/>
</dbReference>
<dbReference type="SMART" id="SM00645">
    <property type="entry name" value="Pept_C1"/>
    <property type="match status" value="1"/>
</dbReference>
<dbReference type="InterPro" id="IPR000668">
    <property type="entry name" value="Peptidase_C1A_C"/>
</dbReference>
<feature type="domain" description="Peptidase C1A papain C-terminal" evidence="3">
    <location>
        <begin position="1"/>
        <end position="182"/>
    </location>
</feature>
<organism evidence="4">
    <name type="scientific">Zooxanthella nutricula</name>
    <dbReference type="NCBI Taxonomy" id="1333877"/>
    <lineage>
        <taxon>Eukaryota</taxon>
        <taxon>Sar</taxon>
        <taxon>Alveolata</taxon>
        <taxon>Dinophyceae</taxon>
        <taxon>Peridiniales</taxon>
        <taxon>Peridiniales incertae sedis</taxon>
        <taxon>Zooxanthella</taxon>
    </lineage>
</organism>
<name>A0A7S2VTM3_9DINO</name>
<dbReference type="InterPro" id="IPR025661">
    <property type="entry name" value="Pept_asp_AS"/>
</dbReference>
<dbReference type="PROSITE" id="PS00640">
    <property type="entry name" value="THIOL_PROTEASE_ASN"/>
    <property type="match status" value="1"/>
</dbReference>
<dbReference type="CDD" id="cd02248">
    <property type="entry name" value="Peptidase_C1A"/>
    <property type="match status" value="1"/>
</dbReference>
<evidence type="ECO:0000259" key="3">
    <source>
        <dbReference type="SMART" id="SM00645"/>
    </source>
</evidence>
<comment type="similarity">
    <text evidence="1">Belongs to the peptidase C1 family.</text>
</comment>
<dbReference type="Pfam" id="PF00112">
    <property type="entry name" value="Peptidase_C1"/>
    <property type="match status" value="1"/>
</dbReference>
<evidence type="ECO:0000256" key="2">
    <source>
        <dbReference type="ARBA" id="ARBA00023145"/>
    </source>
</evidence>
<evidence type="ECO:0000256" key="1">
    <source>
        <dbReference type="ARBA" id="ARBA00008455"/>
    </source>
</evidence>